<proteinExistence type="predicted"/>
<evidence type="ECO:0000313" key="2">
    <source>
        <dbReference type="Proteomes" id="UP001195965"/>
    </source>
</evidence>
<gene>
    <name evidence="1" type="ORF">HHS34_002440</name>
</gene>
<keyword evidence="2" id="KW-1185">Reference proteome</keyword>
<organism evidence="1 2">
    <name type="scientific">Acidithiobacillus montserratensis</name>
    <dbReference type="NCBI Taxonomy" id="2729135"/>
    <lineage>
        <taxon>Bacteria</taxon>
        <taxon>Pseudomonadati</taxon>
        <taxon>Pseudomonadota</taxon>
        <taxon>Acidithiobacillia</taxon>
        <taxon>Acidithiobacillales</taxon>
        <taxon>Acidithiobacillaceae</taxon>
        <taxon>Acidithiobacillus</taxon>
    </lineage>
</organism>
<dbReference type="EMBL" id="CP127526">
    <property type="protein sequence ID" value="XRI74069.1"/>
    <property type="molecule type" value="Genomic_DNA"/>
</dbReference>
<evidence type="ECO:0000313" key="1">
    <source>
        <dbReference type="EMBL" id="XRI74069.1"/>
    </source>
</evidence>
<dbReference type="Proteomes" id="UP001195965">
    <property type="component" value="Chromosome"/>
</dbReference>
<sequence length="436" mass="50247">MKNFLFLQGVASPFFARLADRLLQRGHSVQKIQFCGGDLVYWFPRKATRFHGRLEQLPDFLEAHLRREQITDIVLFGDQRPVHLAVHPLAKALGITVHVFEEGYLRPYWLTLERGGVNGHSQLPKDPDWYREVVKRVPIPDGSQPFLGKFRMRALHDVLYHSGDILNPIAFRHYRHHAPVHPVREYFWYVRRYPKVRRRLNSDLTRNYQFIERGQPFFLLPLQLYSDSQITCHSAFCDTYDFIRQSLDSFQQYADKSLHLVVKNHPLDPGILPYEEFVQNLALKLGMADRVHYYDYGNLELFLEHCAGVVTINSTVGTWALKVGKPVITLANPVYNVPGLTSQQSLAEFWQAPQSPDPDLWSAFRRVLIHTTQINGGFYCDTGIQLALDTAVERLTLSQSPIEELLCRNDLRKPSSLPERPAPLAPLSSPLMRNPA</sequence>
<reference evidence="1 2" key="1">
    <citation type="journal article" date="2021" name="ISME J.">
        <title>Genomic evolution of the class Acidithiobacillia: deep-branching Proteobacteria living in extreme acidic conditions.</title>
        <authorList>
            <person name="Moya-Beltran A."/>
            <person name="Beard S."/>
            <person name="Rojas-Villalobos C."/>
            <person name="Issotta F."/>
            <person name="Gallardo Y."/>
            <person name="Ulloa R."/>
            <person name="Giaveno A."/>
            <person name="Degli Esposti M."/>
            <person name="Johnson D.B."/>
            <person name="Quatrini R."/>
        </authorList>
    </citation>
    <scope>NUCLEOTIDE SEQUENCE [LARGE SCALE GENOMIC DNA]</scope>
    <source>
        <strain evidence="1 2">GG1-14</strain>
    </source>
</reference>
<protein>
    <submittedName>
        <fullName evidence="1">Capsular biosynthesis protein</fullName>
    </submittedName>
</protein>
<accession>A0ACD5HH24</accession>
<name>A0ACD5HH24_9PROT</name>